<comment type="catalytic activity">
    <reaction evidence="1">
        <text>2-phosphoglycolate + H2O = glycolate + phosphate</text>
        <dbReference type="Rhea" id="RHEA:14369"/>
        <dbReference type="ChEBI" id="CHEBI:15377"/>
        <dbReference type="ChEBI" id="CHEBI:29805"/>
        <dbReference type="ChEBI" id="CHEBI:43474"/>
        <dbReference type="ChEBI" id="CHEBI:58033"/>
        <dbReference type="EC" id="3.1.3.18"/>
    </reaction>
</comment>
<dbReference type="AlphaFoldDB" id="A0A8J7M355"/>
<dbReference type="GO" id="GO:0008967">
    <property type="term" value="F:phosphoglycolate phosphatase activity"/>
    <property type="evidence" value="ECO:0007669"/>
    <property type="project" value="UniProtKB-EC"/>
</dbReference>
<dbReference type="InterPro" id="IPR050155">
    <property type="entry name" value="HAD-like_hydrolase_sf"/>
</dbReference>
<dbReference type="SFLD" id="SFLDG01129">
    <property type="entry name" value="C1.5:_HAD__Beta-PGM__Phosphata"/>
    <property type="match status" value="1"/>
</dbReference>
<proteinExistence type="inferred from homology"/>
<dbReference type="PRINTS" id="PR00413">
    <property type="entry name" value="HADHALOGNASE"/>
</dbReference>
<protein>
    <recommendedName>
        <fullName evidence="4">phosphoglycolate phosphatase</fullName>
        <ecNumber evidence="4">3.1.3.18</ecNumber>
    </recommendedName>
</protein>
<dbReference type="InterPro" id="IPR006439">
    <property type="entry name" value="HAD-SF_hydro_IA"/>
</dbReference>
<dbReference type="Proteomes" id="UP000636888">
    <property type="component" value="Unassembled WGS sequence"/>
</dbReference>
<keyword evidence="5" id="KW-0378">Hydrolase</keyword>
<dbReference type="InterPro" id="IPR036412">
    <property type="entry name" value="HAD-like_sf"/>
</dbReference>
<name>A0A8J7M355_9BACT</name>
<accession>A0A8J7M355</accession>
<dbReference type="GO" id="GO:0006281">
    <property type="term" value="P:DNA repair"/>
    <property type="evidence" value="ECO:0007669"/>
    <property type="project" value="TreeGrafter"/>
</dbReference>
<dbReference type="SUPFAM" id="SSF56784">
    <property type="entry name" value="HAD-like"/>
    <property type="match status" value="1"/>
</dbReference>
<sequence>MPSFARIRAIVFDLDGTLYQSDQLGEEVNLAACRYAADLQDVSVEEGFTRIESERIRQKESGGTLSKAIEALGGTLQELHQRLSDEVHPEGVLAPDPRVLKLLQDLGARYELVIYTNNNRALSARIMKEIGVYGMFARTYTIQDFWRPKPDRDALSTILKEIGHPPEEVLFVGDRYDVDLRLPRELGCPVLESQTIEELLQLRELCK</sequence>
<evidence type="ECO:0000313" key="6">
    <source>
        <dbReference type="Proteomes" id="UP000636888"/>
    </source>
</evidence>
<dbReference type="InterPro" id="IPR023214">
    <property type="entry name" value="HAD_sf"/>
</dbReference>
<gene>
    <name evidence="5" type="ORF">JFN93_24150</name>
</gene>
<keyword evidence="6" id="KW-1185">Reference proteome</keyword>
<comment type="pathway">
    <text evidence="2">Organic acid metabolism; glycolate biosynthesis; glycolate from 2-phosphoglycolate: step 1/1.</text>
</comment>
<reference evidence="5" key="1">
    <citation type="submission" date="2020-12" db="EMBL/GenBank/DDBJ databases">
        <title>Geomonas sp. Red875, isolated from river sediment.</title>
        <authorList>
            <person name="Xu Z."/>
            <person name="Zhang Z."/>
            <person name="Masuda Y."/>
            <person name="Itoh H."/>
            <person name="Senoo K."/>
        </authorList>
    </citation>
    <scope>NUCLEOTIDE SEQUENCE</scope>
    <source>
        <strain evidence="5">Red875</strain>
    </source>
</reference>
<comment type="similarity">
    <text evidence="3">Belongs to the HAD-like hydrolase superfamily. CbbY/CbbZ/Gph/YieH family.</text>
</comment>
<dbReference type="EMBL" id="JAEMHM010000030">
    <property type="protein sequence ID" value="MBJ6727813.1"/>
    <property type="molecule type" value="Genomic_DNA"/>
</dbReference>
<evidence type="ECO:0000313" key="5">
    <source>
        <dbReference type="EMBL" id="MBJ6727813.1"/>
    </source>
</evidence>
<dbReference type="PANTHER" id="PTHR43434">
    <property type="entry name" value="PHOSPHOGLYCOLATE PHOSPHATASE"/>
    <property type="match status" value="1"/>
</dbReference>
<evidence type="ECO:0000256" key="2">
    <source>
        <dbReference type="ARBA" id="ARBA00004818"/>
    </source>
</evidence>
<dbReference type="Gene3D" id="3.40.50.1000">
    <property type="entry name" value="HAD superfamily/HAD-like"/>
    <property type="match status" value="1"/>
</dbReference>
<comment type="caution">
    <text evidence="5">The sequence shown here is derived from an EMBL/GenBank/DDBJ whole genome shotgun (WGS) entry which is preliminary data.</text>
</comment>
<dbReference type="SFLD" id="SFLDS00003">
    <property type="entry name" value="Haloacid_Dehalogenase"/>
    <property type="match status" value="1"/>
</dbReference>
<evidence type="ECO:0000256" key="4">
    <source>
        <dbReference type="ARBA" id="ARBA00013078"/>
    </source>
</evidence>
<dbReference type="EC" id="3.1.3.18" evidence="4"/>
<evidence type="ECO:0000256" key="3">
    <source>
        <dbReference type="ARBA" id="ARBA00006171"/>
    </source>
</evidence>
<evidence type="ECO:0000256" key="1">
    <source>
        <dbReference type="ARBA" id="ARBA00000830"/>
    </source>
</evidence>
<dbReference type="Pfam" id="PF00702">
    <property type="entry name" value="Hydrolase"/>
    <property type="match status" value="1"/>
</dbReference>
<dbReference type="PANTHER" id="PTHR43434:SF1">
    <property type="entry name" value="PHOSPHOGLYCOLATE PHOSPHATASE"/>
    <property type="match status" value="1"/>
</dbReference>
<organism evidence="5 6">
    <name type="scientific">Geomesophilobacter sediminis</name>
    <dbReference type="NCBI Taxonomy" id="2798584"/>
    <lineage>
        <taxon>Bacteria</taxon>
        <taxon>Pseudomonadati</taxon>
        <taxon>Thermodesulfobacteriota</taxon>
        <taxon>Desulfuromonadia</taxon>
        <taxon>Geobacterales</taxon>
        <taxon>Geobacteraceae</taxon>
        <taxon>Geomesophilobacter</taxon>
    </lineage>
</organism>
<dbReference type="NCBIfam" id="TIGR01549">
    <property type="entry name" value="HAD-SF-IA-v1"/>
    <property type="match status" value="1"/>
</dbReference>
<dbReference type="GO" id="GO:0005829">
    <property type="term" value="C:cytosol"/>
    <property type="evidence" value="ECO:0007669"/>
    <property type="project" value="TreeGrafter"/>
</dbReference>